<evidence type="ECO:0000313" key="1">
    <source>
        <dbReference type="EMBL" id="CAJ2510630.1"/>
    </source>
</evidence>
<evidence type="ECO:0000313" key="2">
    <source>
        <dbReference type="Proteomes" id="UP001295740"/>
    </source>
</evidence>
<dbReference type="Proteomes" id="UP001295740">
    <property type="component" value="Unassembled WGS sequence"/>
</dbReference>
<accession>A0AAI8VTT8</accession>
<sequence>MRMTSPAHSKTGRTGISEPDLDCELQKLRQNLESVIDKYSFVELLEITCNFKRTVRIKLRDQEQKKAHNDAAALSNLRGNFAWS</sequence>
<name>A0AAI8VTT8_9PEZI</name>
<organism evidence="1 2">
    <name type="scientific">Anthostomella pinea</name>
    <dbReference type="NCBI Taxonomy" id="933095"/>
    <lineage>
        <taxon>Eukaryota</taxon>
        <taxon>Fungi</taxon>
        <taxon>Dikarya</taxon>
        <taxon>Ascomycota</taxon>
        <taxon>Pezizomycotina</taxon>
        <taxon>Sordariomycetes</taxon>
        <taxon>Xylariomycetidae</taxon>
        <taxon>Xylariales</taxon>
        <taxon>Xylariaceae</taxon>
        <taxon>Anthostomella</taxon>
    </lineage>
</organism>
<comment type="caution">
    <text evidence="1">The sequence shown here is derived from an EMBL/GenBank/DDBJ whole genome shotgun (WGS) entry which is preliminary data.</text>
</comment>
<dbReference type="EMBL" id="CAUWAG010000018">
    <property type="protein sequence ID" value="CAJ2510630.1"/>
    <property type="molecule type" value="Genomic_DNA"/>
</dbReference>
<proteinExistence type="predicted"/>
<keyword evidence="2" id="KW-1185">Reference proteome</keyword>
<dbReference type="AlphaFoldDB" id="A0AAI8VTT8"/>
<reference evidence="1" key="1">
    <citation type="submission" date="2023-10" db="EMBL/GenBank/DDBJ databases">
        <authorList>
            <person name="Hackl T."/>
        </authorList>
    </citation>
    <scope>NUCLEOTIDE SEQUENCE</scope>
</reference>
<gene>
    <name evidence="1" type="ORF">KHLLAP_LOCUS11098</name>
</gene>
<protein>
    <submittedName>
        <fullName evidence="1">Uu.00g062550.m01.CDS01</fullName>
    </submittedName>
</protein>